<feature type="compositionally biased region" description="Polar residues" evidence="1">
    <location>
        <begin position="81"/>
        <end position="98"/>
    </location>
</feature>
<gene>
    <name evidence="2" type="ORF">ACFSNB_05625</name>
</gene>
<evidence type="ECO:0000313" key="3">
    <source>
        <dbReference type="Proteomes" id="UP001597296"/>
    </source>
</evidence>
<accession>A0ABW5C7M9</accession>
<evidence type="ECO:0008006" key="4">
    <source>
        <dbReference type="Google" id="ProtNLM"/>
    </source>
</evidence>
<dbReference type="RefSeq" id="WP_377315059.1">
    <property type="nucleotide sequence ID" value="NZ_JBHUIY010000007.1"/>
</dbReference>
<reference evidence="3" key="1">
    <citation type="journal article" date="2019" name="Int. J. Syst. Evol. Microbiol.">
        <title>The Global Catalogue of Microorganisms (GCM) 10K type strain sequencing project: providing services to taxonomists for standard genome sequencing and annotation.</title>
        <authorList>
            <consortium name="The Broad Institute Genomics Platform"/>
            <consortium name="The Broad Institute Genome Sequencing Center for Infectious Disease"/>
            <person name="Wu L."/>
            <person name="Ma J."/>
        </authorList>
    </citation>
    <scope>NUCLEOTIDE SEQUENCE [LARGE SCALE GENOMIC DNA]</scope>
    <source>
        <strain evidence="3">KCTC 15012</strain>
    </source>
</reference>
<sequence>MSDSDFSSSSSPATMTSLGAQILYPIMVNGYLCNNAAEVQTARNGENPAALAGSGVAAAAGGITAPAAAPTQTAHAVQAASASSNGSQTSNQSHNPHGSTDLFA</sequence>
<dbReference type="Proteomes" id="UP001597296">
    <property type="component" value="Unassembled WGS sequence"/>
</dbReference>
<evidence type="ECO:0000256" key="1">
    <source>
        <dbReference type="SAM" id="MobiDB-lite"/>
    </source>
</evidence>
<proteinExistence type="predicted"/>
<feature type="compositionally biased region" description="Low complexity" evidence="1">
    <location>
        <begin position="68"/>
        <end position="80"/>
    </location>
</feature>
<name>A0ABW5C7M9_9PROT</name>
<comment type="caution">
    <text evidence="2">The sequence shown here is derived from an EMBL/GenBank/DDBJ whole genome shotgun (WGS) entry which is preliminary data.</text>
</comment>
<dbReference type="EMBL" id="JBHUIY010000007">
    <property type="protein sequence ID" value="MFD2233279.1"/>
    <property type="molecule type" value="Genomic_DNA"/>
</dbReference>
<keyword evidence="3" id="KW-1185">Reference proteome</keyword>
<feature type="region of interest" description="Disordered" evidence="1">
    <location>
        <begin position="68"/>
        <end position="104"/>
    </location>
</feature>
<organism evidence="2 3">
    <name type="scientific">Phaeospirillum tilakii</name>
    <dbReference type="NCBI Taxonomy" id="741673"/>
    <lineage>
        <taxon>Bacteria</taxon>
        <taxon>Pseudomonadati</taxon>
        <taxon>Pseudomonadota</taxon>
        <taxon>Alphaproteobacteria</taxon>
        <taxon>Rhodospirillales</taxon>
        <taxon>Rhodospirillaceae</taxon>
        <taxon>Phaeospirillum</taxon>
    </lineage>
</organism>
<protein>
    <recommendedName>
        <fullName evidence="4">Killing trait domain-containing protein</fullName>
    </recommendedName>
</protein>
<evidence type="ECO:0000313" key="2">
    <source>
        <dbReference type="EMBL" id="MFD2233279.1"/>
    </source>
</evidence>